<dbReference type="EMBL" id="LDZY01000004">
    <property type="protein sequence ID" value="KLU66539.1"/>
    <property type="molecule type" value="Genomic_DNA"/>
</dbReference>
<comment type="caution">
    <text evidence="3">The sequence shown here is derived from an EMBL/GenBank/DDBJ whole genome shotgun (WGS) entry which is preliminary data.</text>
</comment>
<accession>A0A0J1FSU8</accession>
<evidence type="ECO:0000259" key="2">
    <source>
        <dbReference type="Pfam" id="PF12945"/>
    </source>
</evidence>
<evidence type="ECO:0000313" key="4">
    <source>
        <dbReference type="Proteomes" id="UP000036356"/>
    </source>
</evidence>
<keyword evidence="3" id="KW-0282">Flagellum</keyword>
<dbReference type="InterPro" id="IPR009926">
    <property type="entry name" value="T3SS_YcgR_PilZN"/>
</dbReference>
<keyword evidence="3" id="KW-0969">Cilium</keyword>
<feature type="domain" description="Type III secretion system flagellar brake protein YcgR PilZN" evidence="2">
    <location>
        <begin position="12"/>
        <end position="94"/>
    </location>
</feature>
<reference evidence="3 4" key="1">
    <citation type="submission" date="2015-06" db="EMBL/GenBank/DDBJ databases">
        <title>Draft genome of the moderately acidophilic sulfate reducer Candidatus Desulfosporosinus acididurans strain M1.</title>
        <authorList>
            <person name="Poehlein A."/>
            <person name="Petzsch P."/>
            <person name="Johnson B.D."/>
            <person name="Schloemann M."/>
            <person name="Daniel R."/>
            <person name="Muehling M."/>
        </authorList>
    </citation>
    <scope>NUCLEOTIDE SEQUENCE [LARGE SCALE GENOMIC DNA]</scope>
    <source>
        <strain evidence="3 4">M1</strain>
    </source>
</reference>
<evidence type="ECO:0000313" key="3">
    <source>
        <dbReference type="EMBL" id="KLU66539.1"/>
    </source>
</evidence>
<keyword evidence="3" id="KW-0966">Cell projection</keyword>
<organism evidence="3 4">
    <name type="scientific">Desulfosporosinus acididurans</name>
    <dbReference type="NCBI Taxonomy" id="476652"/>
    <lineage>
        <taxon>Bacteria</taxon>
        <taxon>Bacillati</taxon>
        <taxon>Bacillota</taxon>
        <taxon>Clostridia</taxon>
        <taxon>Eubacteriales</taxon>
        <taxon>Desulfitobacteriaceae</taxon>
        <taxon>Desulfosporosinus</taxon>
    </lineage>
</organism>
<dbReference type="STRING" id="476652.DEAC_c12050"/>
<proteinExistence type="predicted"/>
<evidence type="ECO:0000259" key="1">
    <source>
        <dbReference type="Pfam" id="PF07238"/>
    </source>
</evidence>
<feature type="domain" description="PilZ" evidence="1">
    <location>
        <begin position="101"/>
        <end position="208"/>
    </location>
</feature>
<name>A0A0J1FSU8_9FIRM</name>
<dbReference type="Pfam" id="PF12945">
    <property type="entry name" value="PilZNR"/>
    <property type="match status" value="1"/>
</dbReference>
<dbReference type="Pfam" id="PF07238">
    <property type="entry name" value="PilZ"/>
    <property type="match status" value="1"/>
</dbReference>
<gene>
    <name evidence="3" type="primary">ycgR_1</name>
    <name evidence="3" type="ORF">DEAC_c12050</name>
</gene>
<dbReference type="Proteomes" id="UP000036356">
    <property type="component" value="Unassembled WGS sequence"/>
</dbReference>
<protein>
    <submittedName>
        <fullName evidence="3">Flagellar brake protein YcgR</fullName>
    </submittedName>
</protein>
<dbReference type="InterPro" id="IPR009875">
    <property type="entry name" value="PilZ_domain"/>
</dbReference>
<dbReference type="PATRIC" id="fig|476652.3.peg.1239"/>
<dbReference type="AlphaFoldDB" id="A0A0J1FSU8"/>
<sequence>MKISQFKMKLLPGLRVDIVVPEGEYAGKYRTRIEEVGETIIAVGTPFEKSNIVPLRIGTNLKLIFWDEVSAYSFATKIKQKIAVPIHMLLLELPETIVKVQRRNYVRVTAIYPFIFQIVTLEGFSDDFKGTMLDFSGGGIRFLTEELVEDQAILNVSLDLTDGRVQTKVQVLRIEETEERNLQRYCVSAEFIEISERSRDRIIRSVFEKQRTMRKKGLE</sequence>
<dbReference type="RefSeq" id="WP_242847083.1">
    <property type="nucleotide sequence ID" value="NZ_LDZY01000004.1"/>
</dbReference>
<keyword evidence="4" id="KW-1185">Reference proteome</keyword>
<dbReference type="Gene3D" id="2.40.10.220">
    <property type="entry name" value="predicted glycosyltransferase like domains"/>
    <property type="match status" value="1"/>
</dbReference>
<dbReference type="GO" id="GO:0035438">
    <property type="term" value="F:cyclic-di-GMP binding"/>
    <property type="evidence" value="ECO:0007669"/>
    <property type="project" value="InterPro"/>
</dbReference>